<keyword evidence="5 6" id="KW-0732">Signal</keyword>
<dbReference type="Gene3D" id="3.40.50.1980">
    <property type="entry name" value="Nitrogenase molybdenum iron protein domain"/>
    <property type="match status" value="2"/>
</dbReference>
<comment type="subcellular location">
    <subcellularLocation>
        <location evidence="1">Cell envelope</location>
    </subcellularLocation>
</comment>
<feature type="signal peptide" evidence="6">
    <location>
        <begin position="1"/>
        <end position="19"/>
    </location>
</feature>
<dbReference type="OrthoDB" id="6160519at2"/>
<dbReference type="CDD" id="cd01146">
    <property type="entry name" value="FhuD"/>
    <property type="match status" value="1"/>
</dbReference>
<feature type="domain" description="Fe/B12 periplasmic-binding" evidence="7">
    <location>
        <begin position="25"/>
        <end position="289"/>
    </location>
</feature>
<keyword evidence="4" id="KW-0410">Iron transport</keyword>
<dbReference type="InterPro" id="IPR051313">
    <property type="entry name" value="Bact_iron-sidero_bind"/>
</dbReference>
<evidence type="ECO:0000256" key="4">
    <source>
        <dbReference type="ARBA" id="ARBA00022496"/>
    </source>
</evidence>
<organism evidence="8 9">
    <name type="scientific">Glaesserella australis</name>
    <dbReference type="NCBI Taxonomy" id="2094024"/>
    <lineage>
        <taxon>Bacteria</taxon>
        <taxon>Pseudomonadati</taxon>
        <taxon>Pseudomonadota</taxon>
        <taxon>Gammaproteobacteria</taxon>
        <taxon>Pasteurellales</taxon>
        <taxon>Pasteurellaceae</taxon>
        <taxon>Glaesserella</taxon>
    </lineage>
</organism>
<keyword evidence="9" id="KW-1185">Reference proteome</keyword>
<reference evidence="9" key="1">
    <citation type="submission" date="2018-02" db="EMBL/GenBank/DDBJ databases">
        <title>Glaesserella australis sp. nov., isolated from the lungs of pigs.</title>
        <authorList>
            <person name="Turni C."/>
            <person name="Christensen H."/>
        </authorList>
    </citation>
    <scope>NUCLEOTIDE SEQUENCE [LARGE SCALE GENOMIC DNA]</scope>
    <source>
        <strain evidence="9">HS4635</strain>
    </source>
</reference>
<accession>A0A328BZM7</accession>
<evidence type="ECO:0000256" key="6">
    <source>
        <dbReference type="SAM" id="SignalP"/>
    </source>
</evidence>
<evidence type="ECO:0000313" key="9">
    <source>
        <dbReference type="Proteomes" id="UP000248689"/>
    </source>
</evidence>
<evidence type="ECO:0000256" key="1">
    <source>
        <dbReference type="ARBA" id="ARBA00004196"/>
    </source>
</evidence>
<dbReference type="PRINTS" id="PR01715">
    <property type="entry name" value="FERRIBNDNGPP"/>
</dbReference>
<dbReference type="PANTHER" id="PTHR30532:SF1">
    <property type="entry name" value="IRON(3+)-HYDROXAMATE-BINDING PROTEIN FHUD"/>
    <property type="match status" value="1"/>
</dbReference>
<dbReference type="EMBL" id="PTPX01000011">
    <property type="protein sequence ID" value="RAL18957.1"/>
    <property type="molecule type" value="Genomic_DNA"/>
</dbReference>
<keyword evidence="4" id="KW-0408">Iron</keyword>
<dbReference type="Proteomes" id="UP000248689">
    <property type="component" value="Unassembled WGS sequence"/>
</dbReference>
<dbReference type="GO" id="GO:0030288">
    <property type="term" value="C:outer membrane-bounded periplasmic space"/>
    <property type="evidence" value="ECO:0007669"/>
    <property type="project" value="TreeGrafter"/>
</dbReference>
<keyword evidence="4" id="KW-0406">Ion transport</keyword>
<dbReference type="InterPro" id="IPR002491">
    <property type="entry name" value="ABC_transptr_periplasmic_BD"/>
</dbReference>
<sequence>MKKLQAVIFSLFFANPLLAGEQQKGFATLDWTVAETLIALGEQPRAVGDAVNYQIWVSEPKLPENTLDLGIRLQPNPEQLWSLSKQLDAQPLVFINSSFYAQTSPVLEKFGKVHLVDFYKEGNAWQNVMDATQQIAKIVGKPEKATQLVNHYLQKIAEIRPLVAPFTDRPVLLVQFIDTRHLRIYAENSPFGAVLSQLGFRNGWQGDHNYWGFQVIEVTQLAKLPQNSRFIVVKPYPSNIASALQHNTLWQKLTMAKDPLILPEVWTFGAIPSAQRFAEVLANGLLNGGEKW</sequence>
<comment type="similarity">
    <text evidence="2">Belongs to the bacterial solute-binding protein 8 family.</text>
</comment>
<evidence type="ECO:0000256" key="2">
    <source>
        <dbReference type="ARBA" id="ARBA00008814"/>
    </source>
</evidence>
<dbReference type="GO" id="GO:1901678">
    <property type="term" value="P:iron coordination entity transport"/>
    <property type="evidence" value="ECO:0007669"/>
    <property type="project" value="UniProtKB-ARBA"/>
</dbReference>
<evidence type="ECO:0000256" key="5">
    <source>
        <dbReference type="ARBA" id="ARBA00022729"/>
    </source>
</evidence>
<gene>
    <name evidence="8" type="ORF">C5N92_05495</name>
</gene>
<dbReference type="Pfam" id="PF01497">
    <property type="entry name" value="Peripla_BP_2"/>
    <property type="match status" value="1"/>
</dbReference>
<feature type="chain" id="PRO_5016453248" evidence="6">
    <location>
        <begin position="20"/>
        <end position="292"/>
    </location>
</feature>
<evidence type="ECO:0000256" key="3">
    <source>
        <dbReference type="ARBA" id="ARBA00022448"/>
    </source>
</evidence>
<proteinExistence type="inferred from homology"/>
<keyword evidence="3" id="KW-0813">Transport</keyword>
<name>A0A328BZM7_9PAST</name>
<evidence type="ECO:0000259" key="7">
    <source>
        <dbReference type="PROSITE" id="PS50983"/>
    </source>
</evidence>
<dbReference type="AlphaFoldDB" id="A0A328BZM7"/>
<dbReference type="SUPFAM" id="SSF53807">
    <property type="entry name" value="Helical backbone' metal receptor"/>
    <property type="match status" value="1"/>
</dbReference>
<dbReference type="PANTHER" id="PTHR30532">
    <property type="entry name" value="IRON III DICITRATE-BINDING PERIPLASMIC PROTEIN"/>
    <property type="match status" value="1"/>
</dbReference>
<protein>
    <submittedName>
        <fullName evidence="8">Iron ABC transporter substrate-binding protein</fullName>
    </submittedName>
</protein>
<evidence type="ECO:0000313" key="8">
    <source>
        <dbReference type="EMBL" id="RAL18957.1"/>
    </source>
</evidence>
<comment type="caution">
    <text evidence="8">The sequence shown here is derived from an EMBL/GenBank/DDBJ whole genome shotgun (WGS) entry which is preliminary data.</text>
</comment>
<dbReference type="PROSITE" id="PS50983">
    <property type="entry name" value="FE_B12_PBP"/>
    <property type="match status" value="1"/>
</dbReference>